<dbReference type="InterPro" id="IPR037455">
    <property type="entry name" value="LucA/IucC-like"/>
</dbReference>
<comment type="caution">
    <text evidence="3">The sequence shown here is derived from an EMBL/GenBank/DDBJ whole genome shotgun (WGS) entry which is preliminary data.</text>
</comment>
<feature type="domain" description="Aerobactin siderophore biosynthesis IucA/IucC-like C-terminal" evidence="2">
    <location>
        <begin position="431"/>
        <end position="556"/>
    </location>
</feature>
<keyword evidence="4" id="KW-1185">Reference proteome</keyword>
<dbReference type="InterPro" id="IPR007310">
    <property type="entry name" value="Aerobactin_biosyn_IucA/IucC_N"/>
</dbReference>
<feature type="domain" description="Aerobactin siderophore biosynthesis IucA/IucC N-terminal" evidence="1">
    <location>
        <begin position="192"/>
        <end position="408"/>
    </location>
</feature>
<dbReference type="GO" id="GO:0019290">
    <property type="term" value="P:siderophore biosynthetic process"/>
    <property type="evidence" value="ECO:0007669"/>
    <property type="project" value="InterPro"/>
</dbReference>
<gene>
    <name evidence="3" type="ORF">N7456_007890</name>
</gene>
<dbReference type="Pfam" id="PF06276">
    <property type="entry name" value="FhuF"/>
    <property type="match status" value="1"/>
</dbReference>
<evidence type="ECO:0000259" key="1">
    <source>
        <dbReference type="Pfam" id="PF04183"/>
    </source>
</evidence>
<protein>
    <submittedName>
        <fullName evidence="3">IucC family-domain-containing protein</fullName>
    </submittedName>
</protein>
<reference evidence="3" key="1">
    <citation type="submission" date="2022-11" db="EMBL/GenBank/DDBJ databases">
        <authorList>
            <person name="Petersen C."/>
        </authorList>
    </citation>
    <scope>NUCLEOTIDE SEQUENCE</scope>
    <source>
        <strain evidence="3">IBT 30069</strain>
    </source>
</reference>
<name>A0A9W9K8K6_9EURO</name>
<evidence type="ECO:0000313" key="4">
    <source>
        <dbReference type="Proteomes" id="UP001149165"/>
    </source>
</evidence>
<proteinExistence type="predicted"/>
<accession>A0A9W9K8K6</accession>
<dbReference type="EMBL" id="JAPQKH010000005">
    <property type="protein sequence ID" value="KAJ5097169.1"/>
    <property type="molecule type" value="Genomic_DNA"/>
</dbReference>
<evidence type="ECO:0000259" key="2">
    <source>
        <dbReference type="Pfam" id="PF06276"/>
    </source>
</evidence>
<dbReference type="PANTHER" id="PTHR34384">
    <property type="entry name" value="L-2,3-DIAMINOPROPANOATE--CITRATE LIGASE"/>
    <property type="match status" value="1"/>
</dbReference>
<reference evidence="3" key="2">
    <citation type="journal article" date="2023" name="IMA Fungus">
        <title>Comparative genomic study of the Penicillium genus elucidates a diverse pangenome and 15 lateral gene transfer events.</title>
        <authorList>
            <person name="Petersen C."/>
            <person name="Sorensen T."/>
            <person name="Nielsen M.R."/>
            <person name="Sondergaard T.E."/>
            <person name="Sorensen J.L."/>
            <person name="Fitzpatrick D.A."/>
            <person name="Frisvad J.C."/>
            <person name="Nielsen K.L."/>
        </authorList>
    </citation>
    <scope>NUCLEOTIDE SEQUENCE</scope>
    <source>
        <strain evidence="3">IBT 30069</strain>
    </source>
</reference>
<dbReference type="Pfam" id="PF04183">
    <property type="entry name" value="IucA_IucC"/>
    <property type="match status" value="1"/>
</dbReference>
<dbReference type="Gene3D" id="1.10.510.40">
    <property type="match status" value="1"/>
</dbReference>
<organism evidence="3 4">
    <name type="scientific">Penicillium angulare</name>
    <dbReference type="NCBI Taxonomy" id="116970"/>
    <lineage>
        <taxon>Eukaryota</taxon>
        <taxon>Fungi</taxon>
        <taxon>Dikarya</taxon>
        <taxon>Ascomycota</taxon>
        <taxon>Pezizomycotina</taxon>
        <taxon>Eurotiomycetes</taxon>
        <taxon>Eurotiomycetidae</taxon>
        <taxon>Eurotiales</taxon>
        <taxon>Aspergillaceae</taxon>
        <taxon>Penicillium</taxon>
    </lineage>
</organism>
<dbReference type="Proteomes" id="UP001149165">
    <property type="component" value="Unassembled WGS sequence"/>
</dbReference>
<dbReference type="PANTHER" id="PTHR34384:SF5">
    <property type="entry name" value="L-2,3-DIAMINOPROPANOATE--CITRATE LIGASE"/>
    <property type="match status" value="1"/>
</dbReference>
<dbReference type="OrthoDB" id="2117718at2759"/>
<sequence length="600" mass="66799">MPPFLEKPLPPATEPMVHDEKEALSLELPPTTAALETSKLSIRQRAHWETTKRLLAQSVNEELAIATIEKSTSHSLVLRAPHGTEALAEYDNTWIQCGISTEAYLELDGTKCIGFVRAEDLRTPVLVGSTTTSEVSKELDPIVLCRIICGWHHKLGDGGERFTKEIQSSTDNQLKWLEIAATQPRLHLGSPMADWEQSVVTGHPAHPLHKTCLPRAPLEPITPEDIPGLLSPEITFISVPRSELRVTGPFEQLLEPLLQSLKIPQEPNQDDRIIVPCFTRQLPGIVSIFPQTRRIQSIPDACRAQISMRSVSFKPEIFSHHLKLSLLVQITGGLRIVSDSGAVLGPVLSKILPNLLPPDVWFFEEPASITGIQSEVLEAGLISCIIRKLPEQTKSSKEILIPGAGLYQKPFNEDQSYMETLFGLDTLQKKQDWFRKYAALLFSAVMPPLVRYGIGFESHLQNILVRVNGETNEITGFAIRDLEGTRIHYPTFLSSGYTLDGFPKGFKQVTDNLQIPWGHVHHSIIQDNVGPVLHVLGLESNGGWSIVREELERVLSGDSNGRALYQFFTKETMPIPRWIDSVDSEAAVLITFPHGFVIIV</sequence>
<dbReference type="GO" id="GO:0016881">
    <property type="term" value="F:acid-amino acid ligase activity"/>
    <property type="evidence" value="ECO:0007669"/>
    <property type="project" value="UniProtKB-ARBA"/>
</dbReference>
<evidence type="ECO:0000313" key="3">
    <source>
        <dbReference type="EMBL" id="KAJ5097169.1"/>
    </source>
</evidence>
<dbReference type="AlphaFoldDB" id="A0A9W9K8K6"/>
<dbReference type="InterPro" id="IPR022770">
    <property type="entry name" value="IucA/IucC-like_C"/>
</dbReference>